<dbReference type="Gene3D" id="2.10.25.10">
    <property type="entry name" value="Laminin"/>
    <property type="match status" value="1"/>
</dbReference>
<keyword evidence="5 10" id="KW-1133">Transmembrane helix</keyword>
<keyword evidence="7 9" id="KW-1015">Disulfide bond</keyword>
<organism evidence="13">
    <name type="scientific">Halisarca dujardinii</name>
    <name type="common">Dujardin's slime sponge</name>
    <dbReference type="NCBI Taxonomy" id="2583056"/>
    <lineage>
        <taxon>Eukaryota</taxon>
        <taxon>Metazoa</taxon>
        <taxon>Porifera</taxon>
        <taxon>Demospongiae</taxon>
        <taxon>Verongimorpha</taxon>
        <taxon>Chondrillida</taxon>
        <taxon>Halisarcidae</taxon>
        <taxon>Halisarca</taxon>
    </lineage>
</organism>
<feature type="disulfide bond" evidence="9">
    <location>
        <begin position="486"/>
        <end position="496"/>
    </location>
</feature>
<dbReference type="SMART" id="SM00181">
    <property type="entry name" value="EGF"/>
    <property type="match status" value="6"/>
</dbReference>
<feature type="disulfide bond" evidence="9">
    <location>
        <begin position="442"/>
        <end position="506"/>
    </location>
</feature>
<keyword evidence="8" id="KW-0325">Glycoprotein</keyword>
<feature type="chain" id="PRO_5041645280" evidence="11">
    <location>
        <begin position="21"/>
        <end position="1011"/>
    </location>
</feature>
<name>A0AA96S2X9_HALDU</name>
<proteinExistence type="evidence at transcript level"/>
<keyword evidence="2 10" id="KW-0812">Transmembrane</keyword>
<dbReference type="GO" id="GO:0016020">
    <property type="term" value="C:membrane"/>
    <property type="evidence" value="ECO:0007669"/>
    <property type="project" value="UniProtKB-SubCell"/>
</dbReference>
<dbReference type="InterPro" id="IPR036772">
    <property type="entry name" value="SRCR-like_dom_sf"/>
</dbReference>
<evidence type="ECO:0000256" key="4">
    <source>
        <dbReference type="ARBA" id="ARBA00022737"/>
    </source>
</evidence>
<feature type="domain" description="SRCR" evidence="12">
    <location>
        <begin position="303"/>
        <end position="408"/>
    </location>
</feature>
<evidence type="ECO:0000256" key="5">
    <source>
        <dbReference type="ARBA" id="ARBA00022989"/>
    </source>
</evidence>
<dbReference type="SMART" id="SM00202">
    <property type="entry name" value="SR"/>
    <property type="match status" value="6"/>
</dbReference>
<dbReference type="SUPFAM" id="SSF56487">
    <property type="entry name" value="SRCR-like"/>
    <property type="match status" value="6"/>
</dbReference>
<feature type="signal peptide" evidence="11">
    <location>
        <begin position="1"/>
        <end position="20"/>
    </location>
</feature>
<keyword evidence="4" id="KW-0677">Repeat</keyword>
<comment type="caution">
    <text evidence="9">Lacks conserved residue(s) required for the propagation of feature annotation.</text>
</comment>
<reference evidence="13" key="1">
    <citation type="submission" date="2023-08" db="EMBL/GenBank/DDBJ databases">
        <authorList>
            <person name="Adameyko K."/>
            <person name="Kravchuk O."/>
            <person name="Lyupina Y."/>
        </authorList>
    </citation>
    <scope>NUCLEOTIDE SEQUENCE</scope>
</reference>
<keyword evidence="6 10" id="KW-0472">Membrane</keyword>
<feature type="domain" description="SRCR" evidence="12">
    <location>
        <begin position="634"/>
        <end position="735"/>
    </location>
</feature>
<feature type="disulfide bond" evidence="9">
    <location>
        <begin position="113"/>
        <end position="123"/>
    </location>
</feature>
<feature type="transmembrane region" description="Helical" evidence="10">
    <location>
        <begin position="944"/>
        <end position="965"/>
    </location>
</feature>
<evidence type="ECO:0000256" key="10">
    <source>
        <dbReference type="SAM" id="Phobius"/>
    </source>
</evidence>
<keyword evidence="3 11" id="KW-0732">Signal</keyword>
<evidence type="ECO:0000256" key="8">
    <source>
        <dbReference type="ARBA" id="ARBA00023180"/>
    </source>
</evidence>
<comment type="subcellular location">
    <subcellularLocation>
        <location evidence="1">Membrane</location>
        <topology evidence="1">Single-pass membrane protein</topology>
    </subcellularLocation>
</comment>
<evidence type="ECO:0000256" key="1">
    <source>
        <dbReference type="ARBA" id="ARBA00004167"/>
    </source>
</evidence>
<dbReference type="Pfam" id="PF00530">
    <property type="entry name" value="SRCR"/>
    <property type="match status" value="6"/>
</dbReference>
<evidence type="ECO:0000256" key="7">
    <source>
        <dbReference type="ARBA" id="ARBA00023157"/>
    </source>
</evidence>
<evidence type="ECO:0000313" key="13">
    <source>
        <dbReference type="EMBL" id="WNS50029.1"/>
    </source>
</evidence>
<dbReference type="InterPro" id="IPR000742">
    <property type="entry name" value="EGF"/>
</dbReference>
<dbReference type="PROSITE" id="PS50287">
    <property type="entry name" value="SRCR_2"/>
    <property type="match status" value="6"/>
</dbReference>
<feature type="domain" description="SRCR" evidence="12">
    <location>
        <begin position="527"/>
        <end position="624"/>
    </location>
</feature>
<dbReference type="PANTHER" id="PTHR19331">
    <property type="entry name" value="SCAVENGER RECEPTOR DOMAIN-CONTAINING"/>
    <property type="match status" value="1"/>
</dbReference>
<dbReference type="EMBL" id="OR460106">
    <property type="protein sequence ID" value="WNS50029.1"/>
    <property type="molecule type" value="mRNA"/>
</dbReference>
<feature type="disulfide bond" evidence="9">
    <location>
        <begin position="455"/>
        <end position="516"/>
    </location>
</feature>
<feature type="domain" description="SRCR" evidence="12">
    <location>
        <begin position="419"/>
        <end position="517"/>
    </location>
</feature>
<feature type="domain" description="SRCR" evidence="12">
    <location>
        <begin position="159"/>
        <end position="273"/>
    </location>
</feature>
<dbReference type="PROSITE" id="PS00420">
    <property type="entry name" value="SRCR_1"/>
    <property type="match status" value="2"/>
</dbReference>
<feature type="disulfide bond" evidence="9">
    <location>
        <begin position="705"/>
        <end position="715"/>
    </location>
</feature>
<dbReference type="AlphaFoldDB" id="A0AA96S2X9"/>
<evidence type="ECO:0000256" key="9">
    <source>
        <dbReference type="PROSITE-ProRule" id="PRU00196"/>
    </source>
</evidence>
<evidence type="ECO:0000259" key="12">
    <source>
        <dbReference type="PROSITE" id="PS50287"/>
    </source>
</evidence>
<feature type="domain" description="SRCR" evidence="12">
    <location>
        <begin position="26"/>
        <end position="148"/>
    </location>
</feature>
<feature type="disulfide bond" evidence="9">
    <location>
        <begin position="595"/>
        <end position="605"/>
    </location>
</feature>
<evidence type="ECO:0000256" key="3">
    <source>
        <dbReference type="ARBA" id="ARBA00022729"/>
    </source>
</evidence>
<accession>A0AA96S2X9</accession>
<dbReference type="FunFam" id="3.10.250.10:FF:000016">
    <property type="entry name" value="Scavenger receptor cysteine-rich protein type 12"/>
    <property type="match status" value="5"/>
</dbReference>
<evidence type="ECO:0000256" key="2">
    <source>
        <dbReference type="ARBA" id="ARBA00022692"/>
    </source>
</evidence>
<evidence type="ECO:0000256" key="11">
    <source>
        <dbReference type="SAM" id="SignalP"/>
    </source>
</evidence>
<evidence type="ECO:0000256" key="6">
    <source>
        <dbReference type="ARBA" id="ARBA00023136"/>
    </source>
</evidence>
<dbReference type="PRINTS" id="PR00258">
    <property type="entry name" value="SPERACTRCPTR"/>
</dbReference>
<dbReference type="Gene3D" id="3.10.250.10">
    <property type="entry name" value="SRCR-like domain"/>
    <property type="match status" value="6"/>
</dbReference>
<feature type="disulfide bond" evidence="9">
    <location>
        <begin position="377"/>
        <end position="387"/>
    </location>
</feature>
<protein>
    <submittedName>
        <fullName evidence="13">Deleted in malignant brain tumors 1 protein-like protein 1</fullName>
    </submittedName>
</protein>
<dbReference type="InterPro" id="IPR001190">
    <property type="entry name" value="SRCR"/>
</dbReference>
<sequence length="1011" mass="110081">MSRLLAAVVLLLLQLPGVHLQGLGDVRLAGYGATRLGGRVEFFENGEWKGICNDQFGGEDANVICRQLGLGHATKIINQDRDYILKRFLRSRRDYTYNRFGVGPAVRITDLDCNGNETHILNCPFQLNNDVNRFTYCQLHEVVGVQCDNYLPQPYNGQVNLIGGIYPSEGRLAVFFNGRWGGVCREDFDRTNLLGDTICRQLGYTNVDFARINSSGSDLYGPALERTWLDGLSCSGLESSRPVCLKSCLPTRTAPQPSQEVQCNLGQVGLRCVYGFASRNPSLVGTKKSCEVEVGATPSEGDVRLMNGSLPHLGRLEVYLKGVWGTVCGAKSQVNRRVGDVVCRQLGYTSWDTLHHRSSVAGYGSGSGPRHITKLNCTGLEDSILQCRRENATFSPCSDPDILAVQCSNNTNGVVFGAVTMEGGSGGHGQLYVNTEGYTPLCDHTFGLREANVACRQMGYESAIGMVKNSFYGFGRRPAGVTHIQCHGNETHLLECNYRNDTFERCGDSDQIGLQCSSSNDEREGGLRLVNSPDTNSGLVEMFVEGHWNRLCSNLFSETAADVACRQLGFTGSIEVIKDGRFGSTDSGIFIVHQCHGSEESLFDCDHTPIHPNFCQKDIAISCSRASPQEEGAVRLTGGTEVSGRLEVYEYGRWGSVCQNKFDPNEAFVACKQLGFYNYSGFTNSFGRPVREDVKIPINIFSIHCNGTEETLISCDHDVSIRLCNHTLDIILTCAECTKQCQNGGLLDEDICSCNCTHPDYIGTECEVCSISCENGGTPQLDSCTCACPDFYGGDHCGECTKQCQNGGLLDEDICSCNCTHPDYIGTECEVCSISCENGGTPQLDSCTCACPDFYGGDHCGDCVKSCANDGELSIDACSCNCSNSAFSGVTCEECPLFCLNSGILDSTTCSCACTAGFTGSLCHTAKPVSSGLSPAITAGLSTGILLLVVLVILMFSFMAVVYALRRRKQRIEAQTESDWIPATHAENFDINFDNPQFDEDNIEFHKEELF</sequence>
<dbReference type="PANTHER" id="PTHR19331:SF487">
    <property type="entry name" value="SOLUBLE SCAVENGER RECEPTOR CYSTEINE-RICH DOMAIN-CONTAINING PROTEIN SSC5D"/>
    <property type="match status" value="1"/>
</dbReference>